<reference evidence="1" key="1">
    <citation type="journal article" date="2020" name="Stud. Mycol.">
        <title>101 Dothideomycetes genomes: a test case for predicting lifestyles and emergence of pathogens.</title>
        <authorList>
            <person name="Haridas S."/>
            <person name="Albert R."/>
            <person name="Binder M."/>
            <person name="Bloem J."/>
            <person name="Labutti K."/>
            <person name="Salamov A."/>
            <person name="Andreopoulos B."/>
            <person name="Baker S."/>
            <person name="Barry K."/>
            <person name="Bills G."/>
            <person name="Bluhm B."/>
            <person name="Cannon C."/>
            <person name="Castanera R."/>
            <person name="Culley D."/>
            <person name="Daum C."/>
            <person name="Ezra D."/>
            <person name="Gonzalez J."/>
            <person name="Henrissat B."/>
            <person name="Kuo A."/>
            <person name="Liang C."/>
            <person name="Lipzen A."/>
            <person name="Lutzoni F."/>
            <person name="Magnuson J."/>
            <person name="Mondo S."/>
            <person name="Nolan M."/>
            <person name="Ohm R."/>
            <person name="Pangilinan J."/>
            <person name="Park H.-J."/>
            <person name="Ramirez L."/>
            <person name="Alfaro M."/>
            <person name="Sun H."/>
            <person name="Tritt A."/>
            <person name="Yoshinaga Y."/>
            <person name="Zwiers L.-H."/>
            <person name="Turgeon B."/>
            <person name="Goodwin S."/>
            <person name="Spatafora J."/>
            <person name="Crous P."/>
            <person name="Grigoriev I."/>
        </authorList>
    </citation>
    <scope>NUCLEOTIDE SEQUENCE</scope>
    <source>
        <strain evidence="1">CBS 627.86</strain>
    </source>
</reference>
<dbReference type="PANTHER" id="PTHR38048:SF2">
    <property type="entry name" value="HEMERYTHRIN-LIKE DOMAIN-CONTAINING PROTEIN"/>
    <property type="match status" value="1"/>
</dbReference>
<evidence type="ECO:0000313" key="2">
    <source>
        <dbReference type="Proteomes" id="UP000799770"/>
    </source>
</evidence>
<dbReference type="EMBL" id="ML977326">
    <property type="protein sequence ID" value="KAF2113991.1"/>
    <property type="molecule type" value="Genomic_DNA"/>
</dbReference>
<proteinExistence type="predicted"/>
<dbReference type="PANTHER" id="PTHR38048">
    <property type="entry name" value="EXPRESSED PROTEIN"/>
    <property type="match status" value="1"/>
</dbReference>
<dbReference type="InterPro" id="IPR053206">
    <property type="entry name" value="Dimeric_xanthone_biosynth"/>
</dbReference>
<dbReference type="OrthoDB" id="58416at2759"/>
<keyword evidence="2" id="KW-1185">Reference proteome</keyword>
<evidence type="ECO:0008006" key="3">
    <source>
        <dbReference type="Google" id="ProtNLM"/>
    </source>
</evidence>
<organism evidence="1 2">
    <name type="scientific">Lophiotrema nucula</name>
    <dbReference type="NCBI Taxonomy" id="690887"/>
    <lineage>
        <taxon>Eukaryota</taxon>
        <taxon>Fungi</taxon>
        <taxon>Dikarya</taxon>
        <taxon>Ascomycota</taxon>
        <taxon>Pezizomycotina</taxon>
        <taxon>Dothideomycetes</taxon>
        <taxon>Pleosporomycetidae</taxon>
        <taxon>Pleosporales</taxon>
        <taxon>Lophiotremataceae</taxon>
        <taxon>Lophiotrema</taxon>
    </lineage>
</organism>
<accession>A0A6A5Z6L8</accession>
<dbReference type="Proteomes" id="UP000799770">
    <property type="component" value="Unassembled WGS sequence"/>
</dbReference>
<protein>
    <recommendedName>
        <fullName evidence="3">Hemerythrin-like domain-containing protein</fullName>
    </recommendedName>
</protein>
<name>A0A6A5Z6L8_9PLEO</name>
<evidence type="ECO:0000313" key="1">
    <source>
        <dbReference type="EMBL" id="KAF2113991.1"/>
    </source>
</evidence>
<sequence length="197" mass="22052">MSFSYAWVDGPLQLLETPGARHDINDHPAHLIANDMAYAHNCMIRGLNALYVQAPNIPAPDVPDFLFFAVSLAEWIMHHHELEASMIFSSFESIPGVVKGSMQGNIEQHHAFESGLKALRQYSTEAHESFDGTHFNSLIGAFGKEFRQHLADEIPTPWAMDCVPNNSPESKRLSDLWKRINFEAAKIGEFHHDADGA</sequence>
<dbReference type="AlphaFoldDB" id="A0A6A5Z6L8"/>
<gene>
    <name evidence="1" type="ORF">BDV96DRAFT_661247</name>
</gene>